<proteinExistence type="inferred from homology"/>
<evidence type="ECO:0000313" key="8">
    <source>
        <dbReference type="EMBL" id="SFR34798.1"/>
    </source>
</evidence>
<evidence type="ECO:0000256" key="6">
    <source>
        <dbReference type="SAM" id="MobiDB-lite"/>
    </source>
</evidence>
<dbReference type="STRING" id="553469.SAMN04487947_0219"/>
<feature type="region of interest" description="Disordered" evidence="6">
    <location>
        <begin position="1"/>
        <end position="28"/>
    </location>
</feature>
<evidence type="ECO:0000259" key="7">
    <source>
        <dbReference type="Pfam" id="PF00107"/>
    </source>
</evidence>
<dbReference type="SUPFAM" id="SSF50129">
    <property type="entry name" value="GroES-like"/>
    <property type="match status" value="1"/>
</dbReference>
<keyword evidence="9" id="KW-1185">Reference proteome</keyword>
<organism evidence="8 9">
    <name type="scientific">Halogeometricum rufum</name>
    <dbReference type="NCBI Taxonomy" id="553469"/>
    <lineage>
        <taxon>Archaea</taxon>
        <taxon>Methanobacteriati</taxon>
        <taxon>Methanobacteriota</taxon>
        <taxon>Stenosarchaea group</taxon>
        <taxon>Halobacteria</taxon>
        <taxon>Halobacteriales</taxon>
        <taxon>Haloferacaceae</taxon>
        <taxon>Halogeometricum</taxon>
    </lineage>
</organism>
<dbReference type="SUPFAM" id="SSF51735">
    <property type="entry name" value="NAD(P)-binding Rossmann-fold domains"/>
    <property type="match status" value="1"/>
</dbReference>
<evidence type="ECO:0000256" key="2">
    <source>
        <dbReference type="ARBA" id="ARBA00008072"/>
    </source>
</evidence>
<dbReference type="Pfam" id="PF00107">
    <property type="entry name" value="ADH_zinc_N"/>
    <property type="match status" value="1"/>
</dbReference>
<evidence type="ECO:0000256" key="3">
    <source>
        <dbReference type="ARBA" id="ARBA00022723"/>
    </source>
</evidence>
<keyword evidence="3" id="KW-0479">Metal-binding</keyword>
<dbReference type="PANTHER" id="PTHR43350">
    <property type="entry name" value="NAD-DEPENDENT ALCOHOL DEHYDROGENASE"/>
    <property type="match status" value="1"/>
</dbReference>
<comment type="similarity">
    <text evidence="2">Belongs to the zinc-containing alcohol dehydrogenase family.</text>
</comment>
<accession>A0A1I6FXY8</accession>
<name>A0A1I6FXY8_9EURY</name>
<dbReference type="AlphaFoldDB" id="A0A1I6FXY8"/>
<evidence type="ECO:0000256" key="1">
    <source>
        <dbReference type="ARBA" id="ARBA00001947"/>
    </source>
</evidence>
<dbReference type="InterPro" id="IPR036291">
    <property type="entry name" value="NAD(P)-bd_dom_sf"/>
</dbReference>
<reference evidence="9" key="1">
    <citation type="submission" date="2016-10" db="EMBL/GenBank/DDBJ databases">
        <authorList>
            <person name="Varghese N."/>
            <person name="Submissions S."/>
        </authorList>
    </citation>
    <scope>NUCLEOTIDE SEQUENCE [LARGE SCALE GENOMIC DNA]</scope>
    <source>
        <strain evidence="9">CGMCC 1.7736</strain>
    </source>
</reference>
<evidence type="ECO:0000313" key="9">
    <source>
        <dbReference type="Proteomes" id="UP000198531"/>
    </source>
</evidence>
<evidence type="ECO:0000256" key="5">
    <source>
        <dbReference type="ARBA" id="ARBA00023002"/>
    </source>
</evidence>
<keyword evidence="4" id="KW-0862">Zinc</keyword>
<dbReference type="GO" id="GO:0016491">
    <property type="term" value="F:oxidoreductase activity"/>
    <property type="evidence" value="ECO:0007669"/>
    <property type="project" value="UniProtKB-KW"/>
</dbReference>
<dbReference type="PANTHER" id="PTHR43350:SF19">
    <property type="entry name" value="D-GULOSIDE 3-DEHYDROGENASE"/>
    <property type="match status" value="1"/>
</dbReference>
<dbReference type="InterPro" id="IPR013149">
    <property type="entry name" value="ADH-like_C"/>
</dbReference>
<dbReference type="InterPro" id="IPR011032">
    <property type="entry name" value="GroES-like_sf"/>
</dbReference>
<keyword evidence="5" id="KW-0560">Oxidoreductase</keyword>
<dbReference type="RefSeq" id="WP_089803897.1">
    <property type="nucleotide sequence ID" value="NZ_FOYT01000001.1"/>
</dbReference>
<evidence type="ECO:0000256" key="4">
    <source>
        <dbReference type="ARBA" id="ARBA00022833"/>
    </source>
</evidence>
<sequence length="336" mass="36075">MTGARRVRFTGPRSVEVAREPVPSPDDGEVLVETSTSAVSPGTELLVYRDEVPDDTPLDETIDALNEPFAYPLSYGYAAVGVVAAVGDAVDPSWAGRRVFAFHPHASHFCADPASLVPLPDALSDEDAAMLATMETATGLVMDGRPRVGERAAVFGQGVVGLVTTALLSRFPLSELVTVDCHAPRRERSRSLGADASFAPEEVPGAVTDRFAGDGRSDLSFELSGNPDALSDALSTTGDDGRLVVGSWYGEKRVSLDLGGRFHRSKIRIRSSQVSRIDADHAGRWDKDRRLDYALDALADLEPSSLVTHRIPVAEAADAYRLLERNPAAVQVLFTY</sequence>
<dbReference type="EMBL" id="FOYT01000001">
    <property type="protein sequence ID" value="SFR34798.1"/>
    <property type="molecule type" value="Genomic_DNA"/>
</dbReference>
<dbReference type="Proteomes" id="UP000198531">
    <property type="component" value="Unassembled WGS sequence"/>
</dbReference>
<dbReference type="Gene3D" id="3.40.50.720">
    <property type="entry name" value="NAD(P)-binding Rossmann-like Domain"/>
    <property type="match status" value="1"/>
</dbReference>
<comment type="cofactor">
    <cofactor evidence="1">
        <name>Zn(2+)</name>
        <dbReference type="ChEBI" id="CHEBI:29105"/>
    </cofactor>
</comment>
<protein>
    <submittedName>
        <fullName evidence="8">Alcohol dehydrogenase</fullName>
    </submittedName>
</protein>
<dbReference type="CDD" id="cd08255">
    <property type="entry name" value="2-desacetyl-2-hydroxyethyl_bacteriochlorophyllide_like"/>
    <property type="match status" value="1"/>
</dbReference>
<feature type="domain" description="Alcohol dehydrogenase-like C-terminal" evidence="7">
    <location>
        <begin position="160"/>
        <end position="276"/>
    </location>
</feature>
<dbReference type="GO" id="GO:0046872">
    <property type="term" value="F:metal ion binding"/>
    <property type="evidence" value="ECO:0007669"/>
    <property type="project" value="UniProtKB-KW"/>
</dbReference>
<gene>
    <name evidence="8" type="ORF">SAMN04487947_0219</name>
</gene>
<dbReference type="Gene3D" id="3.90.180.10">
    <property type="entry name" value="Medium-chain alcohol dehydrogenases, catalytic domain"/>
    <property type="match status" value="2"/>
</dbReference>